<dbReference type="InterPro" id="IPR008426">
    <property type="entry name" value="CENP-H_C"/>
</dbReference>
<evidence type="ECO:0000313" key="11">
    <source>
        <dbReference type="EMBL" id="KAL3420792.1"/>
    </source>
</evidence>
<keyword evidence="3" id="KW-0158">Chromosome</keyword>
<feature type="region of interest" description="Disordered" evidence="9">
    <location>
        <begin position="1"/>
        <end position="31"/>
    </location>
</feature>
<keyword evidence="4" id="KW-0995">Kinetochore</keyword>
<name>A0ABR4PBU3_9HELO</name>
<feature type="domain" description="Centromere protein H C-terminal" evidence="10">
    <location>
        <begin position="35"/>
        <end position="238"/>
    </location>
</feature>
<evidence type="ECO:0000256" key="5">
    <source>
        <dbReference type="ARBA" id="ARBA00023242"/>
    </source>
</evidence>
<comment type="subcellular location">
    <subcellularLocation>
        <location evidence="2">Chromosome</location>
        <location evidence="2">Centromere</location>
        <location evidence="2">Kinetochore</location>
    </subcellularLocation>
    <subcellularLocation>
        <location evidence="1">Nucleus</location>
    </subcellularLocation>
</comment>
<dbReference type="EMBL" id="JBFCZG010000006">
    <property type="protein sequence ID" value="KAL3420792.1"/>
    <property type="molecule type" value="Genomic_DNA"/>
</dbReference>
<protein>
    <recommendedName>
        <fullName evidence="10">Centromere protein H C-terminal domain-containing protein</fullName>
    </recommendedName>
</protein>
<dbReference type="PANTHER" id="PTHR48122">
    <property type="entry name" value="CENTROMERE PROTEIN H"/>
    <property type="match status" value="1"/>
</dbReference>
<evidence type="ECO:0000256" key="1">
    <source>
        <dbReference type="ARBA" id="ARBA00004123"/>
    </source>
</evidence>
<evidence type="ECO:0000256" key="4">
    <source>
        <dbReference type="ARBA" id="ARBA00022838"/>
    </source>
</evidence>
<evidence type="ECO:0000256" key="3">
    <source>
        <dbReference type="ARBA" id="ARBA00022454"/>
    </source>
</evidence>
<dbReference type="Proteomes" id="UP001629113">
    <property type="component" value="Unassembled WGS sequence"/>
</dbReference>
<organism evidence="11 12">
    <name type="scientific">Phlyctema vagabunda</name>
    <dbReference type="NCBI Taxonomy" id="108571"/>
    <lineage>
        <taxon>Eukaryota</taxon>
        <taxon>Fungi</taxon>
        <taxon>Dikarya</taxon>
        <taxon>Ascomycota</taxon>
        <taxon>Pezizomycotina</taxon>
        <taxon>Leotiomycetes</taxon>
        <taxon>Helotiales</taxon>
        <taxon>Dermateaceae</taxon>
        <taxon>Phlyctema</taxon>
    </lineage>
</organism>
<comment type="caution">
    <text evidence="11">The sequence shown here is derived from an EMBL/GenBank/DDBJ whole genome shotgun (WGS) entry which is preliminary data.</text>
</comment>
<comment type="similarity">
    <text evidence="7">Belongs to the CENP-H/MCM16 family.</text>
</comment>
<keyword evidence="6" id="KW-0137">Centromere</keyword>
<feature type="coiled-coil region" evidence="8">
    <location>
        <begin position="127"/>
        <end position="213"/>
    </location>
</feature>
<evidence type="ECO:0000256" key="6">
    <source>
        <dbReference type="ARBA" id="ARBA00023328"/>
    </source>
</evidence>
<dbReference type="Pfam" id="PF05837">
    <property type="entry name" value="CENP-H"/>
    <property type="match status" value="1"/>
</dbReference>
<evidence type="ECO:0000313" key="12">
    <source>
        <dbReference type="Proteomes" id="UP001629113"/>
    </source>
</evidence>
<evidence type="ECO:0000259" key="10">
    <source>
        <dbReference type="Pfam" id="PF05837"/>
    </source>
</evidence>
<proteinExistence type="inferred from homology"/>
<keyword evidence="12" id="KW-1185">Reference proteome</keyword>
<keyword evidence="5" id="KW-0539">Nucleus</keyword>
<dbReference type="InterPro" id="IPR040034">
    <property type="entry name" value="CENP-H"/>
</dbReference>
<evidence type="ECO:0000256" key="7">
    <source>
        <dbReference type="ARBA" id="ARBA00025735"/>
    </source>
</evidence>
<feature type="coiled-coil region" evidence="8">
    <location>
        <begin position="36"/>
        <end position="86"/>
    </location>
</feature>
<accession>A0ABR4PBU3</accession>
<reference evidence="11 12" key="1">
    <citation type="submission" date="2024-06" db="EMBL/GenBank/DDBJ databases">
        <title>Complete genome of Phlyctema vagabunda strain 19-DSS-EL-015.</title>
        <authorList>
            <person name="Fiorenzani C."/>
        </authorList>
    </citation>
    <scope>NUCLEOTIDE SEQUENCE [LARGE SCALE GENOMIC DNA]</scope>
    <source>
        <strain evidence="11 12">19-DSS-EL-015</strain>
    </source>
</reference>
<dbReference type="PANTHER" id="PTHR48122:SF1">
    <property type="entry name" value="CENTROMERE PROTEIN H"/>
    <property type="match status" value="1"/>
</dbReference>
<sequence>MAEMEEDEAAVMQGVEMTRDEDNDDQPLFTDDEKRVLELYDRLEELKLERAFLEAQGALSRDIQPHEASEQDIKRAQSELLEIKAKHSLRANVIESVIAANPILNAIHAGPNATMAEQDLLPLIEQRDALSLSLTELTSKLQAAQQELIKVKSDNIMIARQNAELAAKMIALAQDANTQKIEEIEDLKTRQEIEDLEQEVKSSRQKLRIMKETTSAIVVGSGVDWARDPKLLEIVLDDDGDD</sequence>
<keyword evidence="8" id="KW-0175">Coiled coil</keyword>
<gene>
    <name evidence="11" type="ORF">PVAG01_07237</name>
</gene>
<evidence type="ECO:0000256" key="2">
    <source>
        <dbReference type="ARBA" id="ARBA00004629"/>
    </source>
</evidence>
<evidence type="ECO:0000256" key="8">
    <source>
        <dbReference type="SAM" id="Coils"/>
    </source>
</evidence>
<evidence type="ECO:0000256" key="9">
    <source>
        <dbReference type="SAM" id="MobiDB-lite"/>
    </source>
</evidence>